<dbReference type="InterPro" id="IPR055170">
    <property type="entry name" value="GFO_IDH_MocA-like_dom"/>
</dbReference>
<dbReference type="Pfam" id="PF00248">
    <property type="entry name" value="Aldo_ket_red"/>
    <property type="match status" value="1"/>
</dbReference>
<dbReference type="InterPro" id="IPR036291">
    <property type="entry name" value="NAD(P)-bd_dom_sf"/>
</dbReference>
<dbReference type="EMBL" id="CP012023">
    <property type="protein sequence ID" value="ALI54408.1"/>
    <property type="molecule type" value="Genomic_DNA"/>
</dbReference>
<dbReference type="KEGG" id="cmar:IMCC12053_459"/>
<dbReference type="STRING" id="1397108.IMCC12053_459"/>
<dbReference type="SUPFAM" id="SSF51430">
    <property type="entry name" value="NAD(P)-linked oxidoreductase"/>
    <property type="match status" value="1"/>
</dbReference>
<dbReference type="CDD" id="cd19082">
    <property type="entry name" value="AKR_AKR10A1_2"/>
    <property type="match status" value="1"/>
</dbReference>
<organism evidence="6 7">
    <name type="scientific">Celeribacter marinus</name>
    <dbReference type="NCBI Taxonomy" id="1397108"/>
    <lineage>
        <taxon>Bacteria</taxon>
        <taxon>Pseudomonadati</taxon>
        <taxon>Pseudomonadota</taxon>
        <taxon>Alphaproteobacteria</taxon>
        <taxon>Rhodobacterales</taxon>
        <taxon>Roseobacteraceae</taxon>
        <taxon>Celeribacter</taxon>
    </lineage>
</organism>
<dbReference type="InterPro" id="IPR050984">
    <property type="entry name" value="Gfo/Idh/MocA_domain"/>
</dbReference>
<dbReference type="PANTHER" id="PTHR22604:SF105">
    <property type="entry name" value="TRANS-1,2-DIHYDROBENZENE-1,2-DIOL DEHYDROGENASE"/>
    <property type="match status" value="1"/>
</dbReference>
<dbReference type="PATRIC" id="fig|1397108.4.peg.472"/>
<dbReference type="Gene3D" id="3.20.20.100">
    <property type="entry name" value="NADP-dependent oxidoreductase domain"/>
    <property type="match status" value="1"/>
</dbReference>
<dbReference type="RefSeq" id="WP_062215352.1">
    <property type="nucleotide sequence ID" value="NZ_CP012023.1"/>
</dbReference>
<sequence>MAQVSWGIIGPGAIAQNFADGVAQAPSARLRAIASRSGARRTAFGDLHAIADDMRFDDYAALCAAPDVDAIHITTPHPFHAELALMALRAGKHVSVEKPAGLNAAEVTVLVEAAAQENLFFMEAYMYLLHPQIARMIEILKSGEIGEITHIRASFGFNAPFDAASRLYDPALAGGGILDVGGYPVSAARLIAGIDEGAFANPVSVTGTGVVAQTGVDAVAYGLLKFANGITAEVACAVARNMDNTIHVSGTKGSLTLPDPWVPGRNAGPSDTTIQVTVAGETREEHLTHPEMLFKFEAEAASQAILAGQVELPYPGMSHLGSIGNTAVLDQWRGAVGYKTFAEKDGARRILARCIPSGLPTVPSVTVKDVPNLMSRLVMGCDNRDTLAQGAIVWDAWMDAGGNAFDTGFVYGGGLHEAVLGQWIKSRGVARDITVIAKGAHTPYCTPRAIEAQLDISLERLTLDHAPIYIMHRDNPDVPVGEFVEALARLKDKGKIGIWGGSNWSIERFGQAVAYANAHDLPAPRILNNNLSLAVMTKPVWDGCVTSNTPQTLEYLRENNVMHLSWSSQARGYFLPRALRDRLPEDTRPETCYGSPENAERRRRARELAATYGVSAHNIATAWVLGQSFPSFALIGPRSPGEIASTLPALDLELTQKEVAWLNLEA</sequence>
<dbReference type="Pfam" id="PF22725">
    <property type="entry name" value="GFO_IDH_MocA_C3"/>
    <property type="match status" value="1"/>
</dbReference>
<proteinExistence type="inferred from homology"/>
<evidence type="ECO:0000259" key="4">
    <source>
        <dbReference type="Pfam" id="PF01408"/>
    </source>
</evidence>
<dbReference type="OrthoDB" id="9815825at2"/>
<evidence type="ECO:0000256" key="2">
    <source>
        <dbReference type="ARBA" id="ARBA00023002"/>
    </source>
</evidence>
<evidence type="ECO:0000259" key="5">
    <source>
        <dbReference type="Pfam" id="PF22725"/>
    </source>
</evidence>
<gene>
    <name evidence="6" type="ORF">IMCC12053_459</name>
</gene>
<feature type="domain" description="Gfo/Idh/MocA-like oxidoreductase N-terminal" evidence="4">
    <location>
        <begin position="5"/>
        <end position="123"/>
    </location>
</feature>
<dbReference type="Gene3D" id="3.30.360.10">
    <property type="entry name" value="Dihydrodipicolinate Reductase, domain 2"/>
    <property type="match status" value="1"/>
</dbReference>
<name>A0A0N9ZCI4_9RHOB</name>
<protein>
    <submittedName>
        <fullName evidence="6">Putative oxidoreductase</fullName>
    </submittedName>
</protein>
<dbReference type="GO" id="GO:0000166">
    <property type="term" value="F:nucleotide binding"/>
    <property type="evidence" value="ECO:0007669"/>
    <property type="project" value="InterPro"/>
</dbReference>
<dbReference type="InterPro" id="IPR036812">
    <property type="entry name" value="NAD(P)_OxRdtase_dom_sf"/>
</dbReference>
<evidence type="ECO:0000256" key="1">
    <source>
        <dbReference type="ARBA" id="ARBA00010928"/>
    </source>
</evidence>
<dbReference type="InterPro" id="IPR023210">
    <property type="entry name" value="NADP_OxRdtase_dom"/>
</dbReference>
<reference evidence="6 7" key="1">
    <citation type="submission" date="2015-05" db="EMBL/GenBank/DDBJ databases">
        <authorList>
            <person name="Wang D.B."/>
            <person name="Wang M."/>
        </authorList>
    </citation>
    <scope>NUCLEOTIDE SEQUENCE [LARGE SCALE GENOMIC DNA]</scope>
    <source>
        <strain evidence="6 7">IMCC 12053</strain>
    </source>
</reference>
<keyword evidence="7" id="KW-1185">Reference proteome</keyword>
<dbReference type="Pfam" id="PF01408">
    <property type="entry name" value="GFO_IDH_MocA"/>
    <property type="match status" value="1"/>
</dbReference>
<dbReference type="Proteomes" id="UP000064920">
    <property type="component" value="Chromosome"/>
</dbReference>
<dbReference type="SUPFAM" id="SSF55347">
    <property type="entry name" value="Glyceraldehyde-3-phosphate dehydrogenase-like, C-terminal domain"/>
    <property type="match status" value="1"/>
</dbReference>
<dbReference type="Gene3D" id="3.40.50.720">
    <property type="entry name" value="NAD(P)-binding Rossmann-like Domain"/>
    <property type="match status" value="1"/>
</dbReference>
<evidence type="ECO:0000313" key="6">
    <source>
        <dbReference type="EMBL" id="ALI54408.1"/>
    </source>
</evidence>
<feature type="domain" description="GFO/IDH/MocA-like oxidoreductase" evidence="5">
    <location>
        <begin position="134"/>
        <end position="255"/>
    </location>
</feature>
<evidence type="ECO:0000313" key="7">
    <source>
        <dbReference type="Proteomes" id="UP000064920"/>
    </source>
</evidence>
<comment type="similarity">
    <text evidence="1">Belongs to the Gfo/Idh/MocA family.</text>
</comment>
<keyword evidence="2" id="KW-0560">Oxidoreductase</keyword>
<evidence type="ECO:0000259" key="3">
    <source>
        <dbReference type="Pfam" id="PF00248"/>
    </source>
</evidence>
<dbReference type="GO" id="GO:0016491">
    <property type="term" value="F:oxidoreductase activity"/>
    <property type="evidence" value="ECO:0007669"/>
    <property type="project" value="UniProtKB-KW"/>
</dbReference>
<feature type="domain" description="NADP-dependent oxidoreductase" evidence="3">
    <location>
        <begin position="396"/>
        <end position="660"/>
    </location>
</feature>
<dbReference type="PANTHER" id="PTHR22604">
    <property type="entry name" value="OXIDOREDUCTASES"/>
    <property type="match status" value="1"/>
</dbReference>
<dbReference type="AlphaFoldDB" id="A0A0N9ZCI4"/>
<dbReference type="SUPFAM" id="SSF51735">
    <property type="entry name" value="NAD(P)-binding Rossmann-fold domains"/>
    <property type="match status" value="1"/>
</dbReference>
<dbReference type="InterPro" id="IPR000683">
    <property type="entry name" value="Gfo/Idh/MocA-like_OxRdtase_N"/>
</dbReference>
<accession>A0A0N9ZCI4</accession>